<dbReference type="InterPro" id="IPR027417">
    <property type="entry name" value="P-loop_NTPase"/>
</dbReference>
<dbReference type="EMBL" id="LGTW01000016">
    <property type="protein sequence ID" value="KWX21898.1"/>
    <property type="molecule type" value="Genomic_DNA"/>
</dbReference>
<evidence type="ECO:0000256" key="3">
    <source>
        <dbReference type="ARBA" id="ARBA00022840"/>
    </source>
</evidence>
<keyword evidence="3" id="KW-0067">ATP-binding</keyword>
<evidence type="ECO:0000313" key="5">
    <source>
        <dbReference type="EMBL" id="KWX21898.1"/>
    </source>
</evidence>
<gene>
    <name evidence="5" type="ORF">AFM11_22245</name>
</gene>
<dbReference type="InterPro" id="IPR003593">
    <property type="entry name" value="AAA+_ATPase"/>
</dbReference>
<organism evidence="5 6">
    <name type="scientific">Mycolicibacterium wolinskyi</name>
    <dbReference type="NCBI Taxonomy" id="59750"/>
    <lineage>
        <taxon>Bacteria</taxon>
        <taxon>Bacillati</taxon>
        <taxon>Actinomycetota</taxon>
        <taxon>Actinomycetes</taxon>
        <taxon>Mycobacteriales</taxon>
        <taxon>Mycobacteriaceae</taxon>
        <taxon>Mycolicibacterium</taxon>
    </lineage>
</organism>
<dbReference type="PATRIC" id="fig|59750.3.peg.1799"/>
<dbReference type="Gene3D" id="3.40.50.300">
    <property type="entry name" value="P-loop containing nucleotide triphosphate hydrolases"/>
    <property type="match status" value="1"/>
</dbReference>
<keyword evidence="1" id="KW-0813">Transport</keyword>
<dbReference type="SMART" id="SM00382">
    <property type="entry name" value="AAA"/>
    <property type="match status" value="1"/>
</dbReference>
<dbReference type="GO" id="GO:0005524">
    <property type="term" value="F:ATP binding"/>
    <property type="evidence" value="ECO:0007669"/>
    <property type="project" value="UniProtKB-KW"/>
</dbReference>
<dbReference type="PANTHER" id="PTHR42734">
    <property type="entry name" value="METAL TRANSPORT SYSTEM ATP-BINDING PROTEIN TM_0124-RELATED"/>
    <property type="match status" value="1"/>
</dbReference>
<dbReference type="GO" id="GO:0016887">
    <property type="term" value="F:ATP hydrolysis activity"/>
    <property type="evidence" value="ECO:0007669"/>
    <property type="project" value="InterPro"/>
</dbReference>
<dbReference type="Pfam" id="PF00005">
    <property type="entry name" value="ABC_tran"/>
    <property type="match status" value="1"/>
</dbReference>
<keyword evidence="6" id="KW-1185">Reference proteome</keyword>
<proteinExistence type="predicted"/>
<dbReference type="STRING" id="59750.AWC31_08965"/>
<evidence type="ECO:0000256" key="1">
    <source>
        <dbReference type="ARBA" id="ARBA00022448"/>
    </source>
</evidence>
<dbReference type="Proteomes" id="UP000070612">
    <property type="component" value="Unassembled WGS sequence"/>
</dbReference>
<name>A0A132PHR2_9MYCO</name>
<keyword evidence="2" id="KW-0547">Nucleotide-binding</keyword>
<evidence type="ECO:0000259" key="4">
    <source>
        <dbReference type="PROSITE" id="PS50893"/>
    </source>
</evidence>
<dbReference type="InterPro" id="IPR003439">
    <property type="entry name" value="ABC_transporter-like_ATP-bd"/>
</dbReference>
<feature type="domain" description="ABC transporter" evidence="4">
    <location>
        <begin position="6"/>
        <end position="219"/>
    </location>
</feature>
<reference evidence="5 6" key="1">
    <citation type="submission" date="2015-07" db="EMBL/GenBank/DDBJ databases">
        <title>A draft genome sequence of Mycobacterium wolinskyi.</title>
        <authorList>
            <person name="de Man T.J."/>
            <person name="Perry K.A."/>
            <person name="Coulliette A.D."/>
            <person name="Jensen B."/>
            <person name="Toney N.C."/>
            <person name="Limbago B.M."/>
            <person name="Noble-Wang J."/>
        </authorList>
    </citation>
    <scope>NUCLEOTIDE SEQUENCE [LARGE SCALE GENOMIC DNA]</scope>
    <source>
        <strain evidence="5 6">CDC_01</strain>
    </source>
</reference>
<accession>A0A132PHR2</accession>
<comment type="caution">
    <text evidence="5">The sequence shown here is derived from an EMBL/GenBank/DDBJ whole genome shotgun (WGS) entry which is preliminary data.</text>
</comment>
<evidence type="ECO:0000256" key="2">
    <source>
        <dbReference type="ARBA" id="ARBA00022741"/>
    </source>
</evidence>
<dbReference type="RefSeq" id="WP_067852661.1">
    <property type="nucleotide sequence ID" value="NZ_LGTW01000016.1"/>
</dbReference>
<dbReference type="PROSITE" id="PS50893">
    <property type="entry name" value="ABC_TRANSPORTER_2"/>
    <property type="match status" value="1"/>
</dbReference>
<sequence length="219" mass="22628">MTSGAIVVSGLTKRFGNDTGLGPVHLTVPAGTLTVITGGPDAGKSTLVRCLTGVYRPDAGSVTFRLGGTDEIELIGADPRTVAWLRGRHIASFNGPLAAAPRLPAADAVARAARCDHTSALGALTRLRAQRLAPTPVGRLRPAERHTVALAAALIAARPFVLLDEPEAAADPASVAVWVQRAIEGGAAVLATATPDSTLASLATATGELRRGRIEWRKR</sequence>
<protein>
    <submittedName>
        <fullName evidence="5">ABC transporter</fullName>
    </submittedName>
</protein>
<dbReference type="AlphaFoldDB" id="A0A132PHR2"/>
<dbReference type="InterPro" id="IPR050153">
    <property type="entry name" value="Metal_Ion_Import_ABC"/>
</dbReference>
<evidence type="ECO:0000313" key="6">
    <source>
        <dbReference type="Proteomes" id="UP000070612"/>
    </source>
</evidence>
<dbReference type="SUPFAM" id="SSF52540">
    <property type="entry name" value="P-loop containing nucleoside triphosphate hydrolases"/>
    <property type="match status" value="1"/>
</dbReference>